<evidence type="ECO:0000256" key="6">
    <source>
        <dbReference type="ARBA" id="ARBA00023136"/>
    </source>
</evidence>
<evidence type="ECO:0000256" key="3">
    <source>
        <dbReference type="ARBA" id="ARBA00022475"/>
    </source>
</evidence>
<keyword evidence="6 7" id="KW-0472">Membrane</keyword>
<name>A0A8X8KE47_ACIGI</name>
<evidence type="ECO:0000256" key="7">
    <source>
        <dbReference type="SAM" id="Phobius"/>
    </source>
</evidence>
<sequence>MNNVIYLLSEKYRKFCSVIKHGDGIAALALRLYLVPIFWMAGTNKFTHFQDTVEWFGNTDWGLGLPFPTLLAALATSTEIMGAILLALGLLTRFISIPLIITMLVAIVTVHLPNGWQAIADPNAPFASAQVISSSEKLEKARQILETYGNYDWLTSSGSFVILNNGIEFAVTYLVMLLALLVLGGGRYLSFDYWLKRIFLNIKRALLHKAVRKL</sequence>
<dbReference type="Proteomes" id="UP000887320">
    <property type="component" value="Unassembled WGS sequence"/>
</dbReference>
<dbReference type="EMBL" id="JAHWXT010000002">
    <property type="protein sequence ID" value="MCF0264295.1"/>
    <property type="molecule type" value="Genomic_DNA"/>
</dbReference>
<feature type="transmembrane region" description="Helical" evidence="7">
    <location>
        <begin position="21"/>
        <end position="41"/>
    </location>
</feature>
<dbReference type="InterPro" id="IPR051907">
    <property type="entry name" value="DoxX-like_oxidoreductase"/>
</dbReference>
<keyword evidence="3" id="KW-1003">Cell membrane</keyword>
<dbReference type="PANTHER" id="PTHR33452:SF19">
    <property type="entry name" value="DOXX FAMILY PROTEIN"/>
    <property type="match status" value="1"/>
</dbReference>
<evidence type="ECO:0000256" key="4">
    <source>
        <dbReference type="ARBA" id="ARBA00022692"/>
    </source>
</evidence>
<evidence type="ECO:0000313" key="8">
    <source>
        <dbReference type="EMBL" id="MCF0264295.1"/>
    </source>
</evidence>
<dbReference type="PANTHER" id="PTHR33452">
    <property type="entry name" value="OXIDOREDUCTASE CATD-RELATED"/>
    <property type="match status" value="1"/>
</dbReference>
<feature type="transmembrane region" description="Helical" evidence="7">
    <location>
        <begin position="94"/>
        <end position="112"/>
    </location>
</feature>
<dbReference type="InterPro" id="IPR032808">
    <property type="entry name" value="DoxX"/>
</dbReference>
<evidence type="ECO:0000313" key="9">
    <source>
        <dbReference type="Proteomes" id="UP000887320"/>
    </source>
</evidence>
<evidence type="ECO:0000256" key="2">
    <source>
        <dbReference type="ARBA" id="ARBA00006679"/>
    </source>
</evidence>
<feature type="transmembrane region" description="Helical" evidence="7">
    <location>
        <begin position="170"/>
        <end position="189"/>
    </location>
</feature>
<keyword evidence="4 7" id="KW-0812">Transmembrane</keyword>
<feature type="transmembrane region" description="Helical" evidence="7">
    <location>
        <begin position="61"/>
        <end position="87"/>
    </location>
</feature>
<gene>
    <name evidence="8" type="ORF">KW868_07455</name>
</gene>
<dbReference type="Pfam" id="PF07681">
    <property type="entry name" value="DoxX"/>
    <property type="match status" value="1"/>
</dbReference>
<organism evidence="8 9">
    <name type="scientific">Acinetobacter guillouiae</name>
    <name type="common">Acinetobacter genomosp. 11</name>
    <dbReference type="NCBI Taxonomy" id="106649"/>
    <lineage>
        <taxon>Bacteria</taxon>
        <taxon>Pseudomonadati</taxon>
        <taxon>Pseudomonadota</taxon>
        <taxon>Gammaproteobacteria</taxon>
        <taxon>Moraxellales</taxon>
        <taxon>Moraxellaceae</taxon>
        <taxon>Acinetobacter</taxon>
    </lineage>
</organism>
<accession>A0A8X8KE47</accession>
<keyword evidence="5 7" id="KW-1133">Transmembrane helix</keyword>
<proteinExistence type="inferred from homology"/>
<dbReference type="RefSeq" id="WP_234623112.1">
    <property type="nucleotide sequence ID" value="NZ_JAHWXT010000002.1"/>
</dbReference>
<comment type="subcellular location">
    <subcellularLocation>
        <location evidence="1">Cell membrane</location>
        <topology evidence="1">Multi-pass membrane protein</topology>
    </subcellularLocation>
</comment>
<evidence type="ECO:0000256" key="5">
    <source>
        <dbReference type="ARBA" id="ARBA00022989"/>
    </source>
</evidence>
<protein>
    <submittedName>
        <fullName evidence="8">DoxX family protein</fullName>
    </submittedName>
</protein>
<comment type="similarity">
    <text evidence="2">Belongs to the DoxX family.</text>
</comment>
<evidence type="ECO:0000256" key="1">
    <source>
        <dbReference type="ARBA" id="ARBA00004651"/>
    </source>
</evidence>
<comment type="caution">
    <text evidence="8">The sequence shown here is derived from an EMBL/GenBank/DDBJ whole genome shotgun (WGS) entry which is preliminary data.</text>
</comment>
<dbReference type="AlphaFoldDB" id="A0A8X8KE47"/>
<reference evidence="8" key="1">
    <citation type="submission" date="2021-07" db="EMBL/GenBank/DDBJ databases">
        <authorList>
            <person name="Fernandez M."/>
            <person name="Pereira P."/>
            <person name="Torres Tejerizo G.A."/>
            <person name="Gonzalez P."/>
            <person name="Agostini E."/>
        </authorList>
    </citation>
    <scope>NUCLEOTIDE SEQUENCE</scope>
    <source>
        <strain evidence="8">SFC 500-1A</strain>
    </source>
</reference>
<dbReference type="GO" id="GO:0005886">
    <property type="term" value="C:plasma membrane"/>
    <property type="evidence" value="ECO:0007669"/>
    <property type="project" value="UniProtKB-SubCell"/>
</dbReference>